<dbReference type="SUPFAM" id="SSF46689">
    <property type="entry name" value="Homeodomain-like"/>
    <property type="match status" value="1"/>
</dbReference>
<proteinExistence type="predicted"/>
<dbReference type="Pfam" id="PF01418">
    <property type="entry name" value="HTH_6"/>
    <property type="match status" value="1"/>
</dbReference>
<dbReference type="GO" id="GO:0003677">
    <property type="term" value="F:DNA binding"/>
    <property type="evidence" value="ECO:0007669"/>
    <property type="project" value="InterPro"/>
</dbReference>
<dbReference type="Proteomes" id="UP000284731">
    <property type="component" value="Unassembled WGS sequence"/>
</dbReference>
<dbReference type="PANTHER" id="PTHR30514">
    <property type="entry name" value="GLUCOKINASE"/>
    <property type="match status" value="1"/>
</dbReference>
<dbReference type="AlphaFoldDB" id="A0A412PFC0"/>
<organism evidence="2 3">
    <name type="scientific">Solobacterium moorei</name>
    <dbReference type="NCBI Taxonomy" id="102148"/>
    <lineage>
        <taxon>Bacteria</taxon>
        <taxon>Bacillati</taxon>
        <taxon>Bacillota</taxon>
        <taxon>Erysipelotrichia</taxon>
        <taxon>Erysipelotrichales</taxon>
        <taxon>Erysipelotrichaceae</taxon>
        <taxon>Solobacterium</taxon>
    </lineage>
</organism>
<reference evidence="2 3" key="1">
    <citation type="submission" date="2018-08" db="EMBL/GenBank/DDBJ databases">
        <title>A genome reference for cultivated species of the human gut microbiota.</title>
        <authorList>
            <person name="Zou Y."/>
            <person name="Xue W."/>
            <person name="Luo G."/>
        </authorList>
    </citation>
    <scope>NUCLEOTIDE SEQUENCE [LARGE SCALE GENOMIC DNA]</scope>
    <source>
        <strain evidence="2 3">AF18-46</strain>
    </source>
</reference>
<dbReference type="GO" id="GO:0097367">
    <property type="term" value="F:carbohydrate derivative binding"/>
    <property type="evidence" value="ECO:0007669"/>
    <property type="project" value="InterPro"/>
</dbReference>
<name>A0A412PFC0_9FIRM</name>
<comment type="caution">
    <text evidence="2">The sequence shown here is derived from an EMBL/GenBank/DDBJ whole genome shotgun (WGS) entry which is preliminary data.</text>
</comment>
<dbReference type="EMBL" id="QRWX01000002">
    <property type="protein sequence ID" value="RGT56346.1"/>
    <property type="molecule type" value="Genomic_DNA"/>
</dbReference>
<feature type="domain" description="HTH rpiR-type" evidence="1">
    <location>
        <begin position="3"/>
        <end position="79"/>
    </location>
</feature>
<sequence>MIDLLCLLEFYNTYETDEIYHKIAEKMLENFSVVSEMSISELSDFLFVSQSTIYRFIKMMGYENYNQMKAGQITFLENYYLQGRYASRNANINHFDNYIDYMLKKIHALKEKNIHVQVDQLIELILSVDEIIFVGMPMPSFVWRLQMELVMLKKKTSAFLNPENQHQAIIHAKPNTLIIGIQYLIDSSIFYSNMIKDVMKHQYKSADIYTSKLASYIKNIDLPIYIDGDNNESDLFVMEFIFNYIGHRLNMMILDKPDSINL</sequence>
<evidence type="ECO:0000259" key="1">
    <source>
        <dbReference type="PROSITE" id="PS51071"/>
    </source>
</evidence>
<dbReference type="InterPro" id="IPR047640">
    <property type="entry name" value="RpiR-like"/>
</dbReference>
<dbReference type="RefSeq" id="WP_118764841.1">
    <property type="nucleotide sequence ID" value="NZ_CABJCF010000002.1"/>
</dbReference>
<dbReference type="InterPro" id="IPR036388">
    <property type="entry name" value="WH-like_DNA-bd_sf"/>
</dbReference>
<dbReference type="Gene3D" id="1.10.10.10">
    <property type="entry name" value="Winged helix-like DNA-binding domain superfamily/Winged helix DNA-binding domain"/>
    <property type="match status" value="1"/>
</dbReference>
<evidence type="ECO:0000313" key="2">
    <source>
        <dbReference type="EMBL" id="RGT56346.1"/>
    </source>
</evidence>
<accession>A0A412PFC0</accession>
<dbReference type="GO" id="GO:0003700">
    <property type="term" value="F:DNA-binding transcription factor activity"/>
    <property type="evidence" value="ECO:0007669"/>
    <property type="project" value="InterPro"/>
</dbReference>
<dbReference type="InterPro" id="IPR000281">
    <property type="entry name" value="HTH_RpiR"/>
</dbReference>
<dbReference type="InterPro" id="IPR009057">
    <property type="entry name" value="Homeodomain-like_sf"/>
</dbReference>
<evidence type="ECO:0000313" key="3">
    <source>
        <dbReference type="Proteomes" id="UP000284731"/>
    </source>
</evidence>
<protein>
    <submittedName>
        <fullName evidence="2">MurR/RpiR family transcriptional regulator</fullName>
    </submittedName>
</protein>
<dbReference type="PROSITE" id="PS51071">
    <property type="entry name" value="HTH_RPIR"/>
    <property type="match status" value="1"/>
</dbReference>
<gene>
    <name evidence="2" type="ORF">DWX20_05950</name>
</gene>